<evidence type="ECO:0000313" key="3">
    <source>
        <dbReference type="EMBL" id="KAG2485646.1"/>
    </source>
</evidence>
<feature type="transmembrane region" description="Helical" evidence="2">
    <location>
        <begin position="160"/>
        <end position="178"/>
    </location>
</feature>
<feature type="region of interest" description="Disordered" evidence="1">
    <location>
        <begin position="398"/>
        <end position="422"/>
    </location>
</feature>
<proteinExistence type="predicted"/>
<evidence type="ECO:0008006" key="5">
    <source>
        <dbReference type="Google" id="ProtNLM"/>
    </source>
</evidence>
<feature type="transmembrane region" description="Helical" evidence="2">
    <location>
        <begin position="185"/>
        <end position="207"/>
    </location>
</feature>
<evidence type="ECO:0000256" key="1">
    <source>
        <dbReference type="SAM" id="MobiDB-lite"/>
    </source>
</evidence>
<organism evidence="3 4">
    <name type="scientific">Edaphochlamys debaryana</name>
    <dbReference type="NCBI Taxonomy" id="47281"/>
    <lineage>
        <taxon>Eukaryota</taxon>
        <taxon>Viridiplantae</taxon>
        <taxon>Chlorophyta</taxon>
        <taxon>core chlorophytes</taxon>
        <taxon>Chlorophyceae</taxon>
        <taxon>CS clade</taxon>
        <taxon>Chlamydomonadales</taxon>
        <taxon>Chlamydomonadales incertae sedis</taxon>
        <taxon>Edaphochlamys</taxon>
    </lineage>
</organism>
<keyword evidence="2" id="KW-0812">Transmembrane</keyword>
<protein>
    <recommendedName>
        <fullName evidence="5">Sugar phosphate transporter domain-containing protein</fullName>
    </recommendedName>
</protein>
<feature type="transmembrane region" description="Helical" evidence="2">
    <location>
        <begin position="66"/>
        <end position="84"/>
    </location>
</feature>
<accession>A0A835XNY2</accession>
<name>A0A835XNY2_9CHLO</name>
<reference evidence="3" key="1">
    <citation type="journal article" date="2020" name="bioRxiv">
        <title>Comparative genomics of Chlamydomonas.</title>
        <authorList>
            <person name="Craig R.J."/>
            <person name="Hasan A.R."/>
            <person name="Ness R.W."/>
            <person name="Keightley P.D."/>
        </authorList>
    </citation>
    <scope>NUCLEOTIDE SEQUENCE</scope>
    <source>
        <strain evidence="3">CCAP 11/70</strain>
    </source>
</reference>
<keyword evidence="4" id="KW-1185">Reference proteome</keyword>
<evidence type="ECO:0000313" key="4">
    <source>
        <dbReference type="Proteomes" id="UP000612055"/>
    </source>
</evidence>
<evidence type="ECO:0000256" key="2">
    <source>
        <dbReference type="SAM" id="Phobius"/>
    </source>
</evidence>
<dbReference type="AlphaFoldDB" id="A0A835XNY2"/>
<feature type="transmembrane region" description="Helical" evidence="2">
    <location>
        <begin position="96"/>
        <end position="115"/>
    </location>
</feature>
<dbReference type="EMBL" id="JAEHOE010000125">
    <property type="protein sequence ID" value="KAG2485646.1"/>
    <property type="molecule type" value="Genomic_DNA"/>
</dbReference>
<comment type="caution">
    <text evidence="3">The sequence shown here is derived from an EMBL/GenBank/DDBJ whole genome shotgun (WGS) entry which is preliminary data.</text>
</comment>
<dbReference type="OrthoDB" id="544432at2759"/>
<gene>
    <name evidence="3" type="ORF">HYH03_015618</name>
</gene>
<keyword evidence="2" id="KW-0472">Membrane</keyword>
<dbReference type="Proteomes" id="UP000612055">
    <property type="component" value="Unassembled WGS sequence"/>
</dbReference>
<feature type="region of interest" description="Disordered" evidence="1">
    <location>
        <begin position="1"/>
        <end position="47"/>
    </location>
</feature>
<keyword evidence="2" id="KW-1133">Transmembrane helix</keyword>
<feature type="compositionally biased region" description="Acidic residues" evidence="1">
    <location>
        <begin position="409"/>
        <end position="422"/>
    </location>
</feature>
<feature type="transmembrane region" description="Helical" evidence="2">
    <location>
        <begin position="136"/>
        <end position="154"/>
    </location>
</feature>
<sequence length="422" mass="44176">MALDKKKAGGSASHSDPFAPVEPPLAPVPVTQRLETRPSTGRRRAKQQALDPDVAAFGAIFESTKLYVYMGLYLACQAAIYVLIKGSLATMKTPGLMSFLHLTSASLSFWLSSAYDIFDTKPVSENWAQAVRGASVRAVLFGLQMLTLYGALLHSSVNMILSWAATAPLLIDAALALATGKRSRLLSPAIIPLLAVAGLATAFEVVIDGVRSWLSLLMLLLWSGTKAAETCWRLLKEDPSLGGRLPGGDFGALASTVRRLAEAEASLNAPSTALLVNALPALPVLCLGFVGQEVNEIIDHELSVPAVQLMLLSMVAHVGITWCQLLLHERLSGTARATLRWGALIGAIAFNFAERTAGATIATAACALVAVGASAGASLQRHMEAAAGARRRRAVEGAAAAAAGGGDGAIDEDDDQDDDEAV</sequence>